<evidence type="ECO:0000259" key="2">
    <source>
        <dbReference type="Pfam" id="PF25231"/>
    </source>
</evidence>
<evidence type="ECO:0000313" key="4">
    <source>
        <dbReference type="Proteomes" id="UP001208567"/>
    </source>
</evidence>
<feature type="transmembrane region" description="Helical" evidence="1">
    <location>
        <begin position="116"/>
        <end position="140"/>
    </location>
</feature>
<dbReference type="EMBL" id="BRXR01000001">
    <property type="protein sequence ID" value="GLC31092.1"/>
    <property type="molecule type" value="Genomic_DNA"/>
</dbReference>
<protein>
    <recommendedName>
        <fullName evidence="2">DUF7847 domain-containing protein</fullName>
    </recommendedName>
</protein>
<keyword evidence="1" id="KW-0472">Membrane</keyword>
<feature type="transmembrane region" description="Helical" evidence="1">
    <location>
        <begin position="62"/>
        <end position="81"/>
    </location>
</feature>
<accession>A0ABQ5N785</accession>
<proteinExistence type="predicted"/>
<feature type="transmembrane region" description="Helical" evidence="1">
    <location>
        <begin position="24"/>
        <end position="50"/>
    </location>
</feature>
<gene>
    <name evidence="3" type="ORF">bsdE14_25020</name>
</gene>
<keyword evidence="1" id="KW-1133">Transmembrane helix</keyword>
<comment type="caution">
    <text evidence="3">The sequence shown here is derived from an EMBL/GenBank/DDBJ whole genome shotgun (WGS) entry which is preliminary data.</text>
</comment>
<keyword evidence="4" id="KW-1185">Reference proteome</keyword>
<dbReference type="Proteomes" id="UP001208567">
    <property type="component" value="Unassembled WGS sequence"/>
</dbReference>
<feature type="transmembrane region" description="Helical" evidence="1">
    <location>
        <begin position="160"/>
        <end position="193"/>
    </location>
</feature>
<feature type="transmembrane region" description="Helical" evidence="1">
    <location>
        <begin position="213"/>
        <end position="230"/>
    </location>
</feature>
<keyword evidence="1" id="KW-0812">Transmembrane</keyword>
<evidence type="ECO:0000256" key="1">
    <source>
        <dbReference type="SAM" id="Phobius"/>
    </source>
</evidence>
<feature type="transmembrane region" description="Helical" evidence="1">
    <location>
        <begin position="275"/>
        <end position="294"/>
    </location>
</feature>
<reference evidence="3 4" key="1">
    <citation type="journal article" date="2024" name="Int. J. Syst. Evol. Microbiol.">
        <title>Clostridium omnivorum sp. nov., isolated from anoxic soil under the treatment of reductive soil disinfestation.</title>
        <authorList>
            <person name="Ueki A."/>
            <person name="Tonouchi A."/>
            <person name="Kaku N."/>
            <person name="Honma S."/>
            <person name="Ueki K."/>
        </authorList>
    </citation>
    <scope>NUCLEOTIDE SEQUENCE [LARGE SCALE GENOMIC DNA]</scope>
    <source>
        <strain evidence="3 4">E14</strain>
    </source>
</reference>
<evidence type="ECO:0000313" key="3">
    <source>
        <dbReference type="EMBL" id="GLC31092.1"/>
    </source>
</evidence>
<dbReference type="InterPro" id="IPR057169">
    <property type="entry name" value="DUF7847"/>
</dbReference>
<sequence>MAVMNVNEVMDRSIDVLKKNIKSIVLFSLGYGLIGLGIVIVLMIVGGISMVLVPKDTSTSMIVAYIIVFTIIGILLSSFVLSSKAGIARISGQDFLKEQVAAHDAIKISLKSIPKLFCVSFLIILMFLPVAGIFGAIIYFMYKAIEDSMLLFDIYGAKEIILIILTVLLALLIVFCIAAFFTWFCFVVQAVAVEKSGIIGSIKKSFTLVRHNFWRIFWCIILFNLTIFAFKSSIDSCLALLTTIFYFLEKFLNINQDFITYVSTIFTMLRWPLSVLYTLIITPIGTIMMSTLYFNQRFEKEGYDLQLKLMEIQHNQEREQLSEGV</sequence>
<organism evidence="3 4">
    <name type="scientific">Clostridium omnivorum</name>
    <dbReference type="NCBI Taxonomy" id="1604902"/>
    <lineage>
        <taxon>Bacteria</taxon>
        <taxon>Bacillati</taxon>
        <taxon>Bacillota</taxon>
        <taxon>Clostridia</taxon>
        <taxon>Eubacteriales</taxon>
        <taxon>Clostridiaceae</taxon>
        <taxon>Clostridium</taxon>
    </lineage>
</organism>
<dbReference type="RefSeq" id="WP_264850374.1">
    <property type="nucleotide sequence ID" value="NZ_BRXR01000001.1"/>
</dbReference>
<dbReference type="Pfam" id="PF25231">
    <property type="entry name" value="DUF7847"/>
    <property type="match status" value="1"/>
</dbReference>
<feature type="domain" description="DUF7847" evidence="2">
    <location>
        <begin position="117"/>
        <end position="235"/>
    </location>
</feature>
<name>A0ABQ5N785_9CLOT</name>